<dbReference type="InterPro" id="IPR036281">
    <property type="entry name" value="SinR/SinI_dimer_dom_sf"/>
</dbReference>
<dbReference type="GO" id="GO:0006355">
    <property type="term" value="P:regulation of DNA-templated transcription"/>
    <property type="evidence" value="ECO:0007669"/>
    <property type="project" value="InterPro"/>
</dbReference>
<name>A0A1G9TR78_9BACL</name>
<gene>
    <name evidence="2" type="ORF">SAMN04488137_0448</name>
</gene>
<dbReference type="PROSITE" id="PS51500">
    <property type="entry name" value="SIN"/>
    <property type="match status" value="1"/>
</dbReference>
<reference evidence="3" key="1">
    <citation type="submission" date="2016-10" db="EMBL/GenBank/DDBJ databases">
        <authorList>
            <person name="Varghese N."/>
            <person name="Submissions S."/>
        </authorList>
    </citation>
    <scope>NUCLEOTIDE SEQUENCE [LARGE SCALE GENOMIC DNA]</scope>
    <source>
        <strain evidence="3">CGMCC 1.6854</strain>
    </source>
</reference>
<evidence type="ECO:0000313" key="2">
    <source>
        <dbReference type="EMBL" id="SDM50240.1"/>
    </source>
</evidence>
<sequence length="84" mass="9781">MMKQQNMIAKTKAVHKKLIVATQPSHRLLSMKKPTAQHSRLLAYKIIKKPELFLDQEWVKLIHEAKQMGLSLDEVRSFIQCPTQ</sequence>
<evidence type="ECO:0000313" key="3">
    <source>
        <dbReference type="Proteomes" id="UP000199544"/>
    </source>
</evidence>
<proteinExistence type="predicted"/>
<dbReference type="Pfam" id="PF08671">
    <property type="entry name" value="SinI"/>
    <property type="match status" value="1"/>
</dbReference>
<dbReference type="GO" id="GO:0046983">
    <property type="term" value="F:protein dimerization activity"/>
    <property type="evidence" value="ECO:0007669"/>
    <property type="project" value="InterPro"/>
</dbReference>
<accession>A0A1G9TR78</accession>
<keyword evidence="3" id="KW-1185">Reference proteome</keyword>
<dbReference type="AlphaFoldDB" id="A0A1G9TR78"/>
<dbReference type="Proteomes" id="UP000199544">
    <property type="component" value="Unassembled WGS sequence"/>
</dbReference>
<organism evidence="2 3">
    <name type="scientific">Fictibacillus solisalsi</name>
    <dbReference type="NCBI Taxonomy" id="459525"/>
    <lineage>
        <taxon>Bacteria</taxon>
        <taxon>Bacillati</taxon>
        <taxon>Bacillota</taxon>
        <taxon>Bacilli</taxon>
        <taxon>Bacillales</taxon>
        <taxon>Fictibacillaceae</taxon>
        <taxon>Fictibacillus</taxon>
    </lineage>
</organism>
<feature type="domain" description="Sin" evidence="1">
    <location>
        <begin position="45"/>
        <end position="83"/>
    </location>
</feature>
<dbReference type="SUPFAM" id="SSF47406">
    <property type="entry name" value="SinR repressor dimerisation domain-like"/>
    <property type="match status" value="1"/>
</dbReference>
<dbReference type="InterPro" id="IPR010981">
    <property type="entry name" value="SinR/SinI_dimer_dom"/>
</dbReference>
<protein>
    <submittedName>
        <fullName evidence="2">Anti-repressor SinI</fullName>
    </submittedName>
</protein>
<dbReference type="EMBL" id="FNHW01000001">
    <property type="protein sequence ID" value="SDM50240.1"/>
    <property type="molecule type" value="Genomic_DNA"/>
</dbReference>
<evidence type="ECO:0000259" key="1">
    <source>
        <dbReference type="PROSITE" id="PS51500"/>
    </source>
</evidence>